<evidence type="ECO:0000313" key="3">
    <source>
        <dbReference type="Proteomes" id="UP000250462"/>
    </source>
</evidence>
<sequence>MAQQTSSDLYESLSVVRRLLGELEFPFHSASAADTGRALDEVETLLDHYLLVRLKRMQAPLQVALAGATGSGKSTLVNALAGQIVSSSGVLRPTTRMPVHVYHPADAVWFGGDYTVFDGRSAQGVPRGLSLLDTPSLDVARGLSGSGAIEALTGADAWLFVTTAARYADAVPWELLLQGAERRVFVAVVINRVPSGAVSEIRAHLGEMLADRSLGEAPLFIVEECELDSSGMVPPEAIQPVADWVADLAAEEARRAAIMRTVDGAVDSVIWRVTKAVTEADEDVFDEATRADLLDAVGEVRGAWEARG</sequence>
<evidence type="ECO:0000313" key="2">
    <source>
        <dbReference type="EMBL" id="RAW13831.1"/>
    </source>
</evidence>
<dbReference type="RefSeq" id="WP_112258673.1">
    <property type="nucleotide sequence ID" value="NZ_QMIG01000011.1"/>
</dbReference>
<comment type="caution">
    <text evidence="2">The sequence shown here is derived from an EMBL/GenBank/DDBJ whole genome shotgun (WGS) entry which is preliminary data.</text>
</comment>
<name>A0A329QPL8_9ACTN</name>
<dbReference type="GO" id="GO:0005525">
    <property type="term" value="F:GTP binding"/>
    <property type="evidence" value="ECO:0007669"/>
    <property type="project" value="InterPro"/>
</dbReference>
<dbReference type="GO" id="GO:0000028">
    <property type="term" value="P:ribosomal small subunit assembly"/>
    <property type="evidence" value="ECO:0007669"/>
    <property type="project" value="TreeGrafter"/>
</dbReference>
<dbReference type="GO" id="GO:0043024">
    <property type="term" value="F:ribosomal small subunit binding"/>
    <property type="evidence" value="ECO:0007669"/>
    <property type="project" value="TreeGrafter"/>
</dbReference>
<keyword evidence="3" id="KW-1185">Reference proteome</keyword>
<evidence type="ECO:0000259" key="1">
    <source>
        <dbReference type="Pfam" id="PF01926"/>
    </source>
</evidence>
<dbReference type="GO" id="GO:0019843">
    <property type="term" value="F:rRNA binding"/>
    <property type="evidence" value="ECO:0007669"/>
    <property type="project" value="TreeGrafter"/>
</dbReference>
<feature type="domain" description="G" evidence="1">
    <location>
        <begin position="62"/>
        <end position="165"/>
    </location>
</feature>
<gene>
    <name evidence="2" type="ORF">DPM12_12580</name>
</gene>
<protein>
    <recommendedName>
        <fullName evidence="1">G domain-containing protein</fullName>
    </recommendedName>
</protein>
<dbReference type="InterPro" id="IPR027417">
    <property type="entry name" value="P-loop_NTPase"/>
</dbReference>
<organism evidence="2 3">
    <name type="scientific">Phytoactinopolyspora halophila</name>
    <dbReference type="NCBI Taxonomy" id="1981511"/>
    <lineage>
        <taxon>Bacteria</taxon>
        <taxon>Bacillati</taxon>
        <taxon>Actinomycetota</taxon>
        <taxon>Actinomycetes</taxon>
        <taxon>Jiangellales</taxon>
        <taxon>Jiangellaceae</taxon>
        <taxon>Phytoactinopolyspora</taxon>
    </lineage>
</organism>
<dbReference type="GO" id="GO:0005829">
    <property type="term" value="C:cytosol"/>
    <property type="evidence" value="ECO:0007669"/>
    <property type="project" value="TreeGrafter"/>
</dbReference>
<dbReference type="OrthoDB" id="207675at2"/>
<dbReference type="Pfam" id="PF01926">
    <property type="entry name" value="MMR_HSR1"/>
    <property type="match status" value="1"/>
</dbReference>
<dbReference type="InterPro" id="IPR005662">
    <property type="entry name" value="GTPase_Era-like"/>
</dbReference>
<dbReference type="CDD" id="cd00882">
    <property type="entry name" value="Ras_like_GTPase"/>
    <property type="match status" value="1"/>
</dbReference>
<dbReference type="InterPro" id="IPR006073">
    <property type="entry name" value="GTP-bd"/>
</dbReference>
<dbReference type="EMBL" id="QMIG01000011">
    <property type="protein sequence ID" value="RAW13831.1"/>
    <property type="molecule type" value="Genomic_DNA"/>
</dbReference>
<dbReference type="PANTHER" id="PTHR42698:SF1">
    <property type="entry name" value="GTPASE ERA, MITOCHONDRIAL"/>
    <property type="match status" value="1"/>
</dbReference>
<dbReference type="Proteomes" id="UP000250462">
    <property type="component" value="Unassembled WGS sequence"/>
</dbReference>
<proteinExistence type="predicted"/>
<dbReference type="PANTHER" id="PTHR42698">
    <property type="entry name" value="GTPASE ERA"/>
    <property type="match status" value="1"/>
</dbReference>
<reference evidence="2 3" key="1">
    <citation type="submission" date="2018-06" db="EMBL/GenBank/DDBJ databases">
        <title>Phytoactinopolyspora halophila sp. nov., a novel halophilic actinomycete isolated from a saline soil in China.</title>
        <authorList>
            <person name="Tang S.-K."/>
        </authorList>
    </citation>
    <scope>NUCLEOTIDE SEQUENCE [LARGE SCALE GENOMIC DNA]</scope>
    <source>
        <strain evidence="2 3">YIM 96934</strain>
    </source>
</reference>
<dbReference type="Gene3D" id="3.40.50.300">
    <property type="entry name" value="P-loop containing nucleotide triphosphate hydrolases"/>
    <property type="match status" value="1"/>
</dbReference>
<dbReference type="SUPFAM" id="SSF52540">
    <property type="entry name" value="P-loop containing nucleoside triphosphate hydrolases"/>
    <property type="match status" value="1"/>
</dbReference>
<accession>A0A329QPL8</accession>
<dbReference type="AlphaFoldDB" id="A0A329QPL8"/>